<dbReference type="PROSITE" id="PS50987">
    <property type="entry name" value="HTH_ARSR_2"/>
    <property type="match status" value="1"/>
</dbReference>
<evidence type="ECO:0000259" key="4">
    <source>
        <dbReference type="PROSITE" id="PS50987"/>
    </source>
</evidence>
<dbReference type="SMART" id="SM00418">
    <property type="entry name" value="HTH_ARSR"/>
    <property type="match status" value="1"/>
</dbReference>
<dbReference type="RefSeq" id="WP_395807880.1">
    <property type="nucleotide sequence ID" value="NZ_CP043494.1"/>
</dbReference>
<accession>A0ABY9X2R8</accession>
<evidence type="ECO:0000313" key="6">
    <source>
        <dbReference type="Proteomes" id="UP001611383"/>
    </source>
</evidence>
<evidence type="ECO:0000256" key="1">
    <source>
        <dbReference type="ARBA" id="ARBA00023015"/>
    </source>
</evidence>
<dbReference type="CDD" id="cd00090">
    <property type="entry name" value="HTH_ARSR"/>
    <property type="match status" value="1"/>
</dbReference>
<dbReference type="Pfam" id="PF01022">
    <property type="entry name" value="HTH_5"/>
    <property type="match status" value="1"/>
</dbReference>
<evidence type="ECO:0000256" key="3">
    <source>
        <dbReference type="ARBA" id="ARBA00023163"/>
    </source>
</evidence>
<protein>
    <submittedName>
        <fullName evidence="5">Winged helix-turn-helix transcriptional regulator</fullName>
    </submittedName>
</protein>
<dbReference type="PANTHER" id="PTHR33154">
    <property type="entry name" value="TRANSCRIPTIONAL REGULATOR, ARSR FAMILY"/>
    <property type="match status" value="1"/>
</dbReference>
<dbReference type="Gene3D" id="1.10.10.10">
    <property type="entry name" value="Winged helix-like DNA-binding domain superfamily/Winged helix DNA-binding domain"/>
    <property type="match status" value="1"/>
</dbReference>
<name>A0ABY9X2R8_9BACT</name>
<evidence type="ECO:0000256" key="2">
    <source>
        <dbReference type="ARBA" id="ARBA00023125"/>
    </source>
</evidence>
<dbReference type="InterPro" id="IPR051081">
    <property type="entry name" value="HTH_MetalResp_TranReg"/>
</dbReference>
<dbReference type="InterPro" id="IPR011991">
    <property type="entry name" value="ArsR-like_HTH"/>
</dbReference>
<sequence>MSAAASLEVQQASRLFKALGDETRLRIVALLSHGELCVCHLESALGLTQSTTSRQLSVLRAAGVVEPRREGSWVYYRLAPQLDEVCKQQLKALVSTFGKQETLRKDVEQLLETRGPGSCR</sequence>
<keyword evidence="3" id="KW-0804">Transcription</keyword>
<dbReference type="Proteomes" id="UP001611383">
    <property type="component" value="Chromosome"/>
</dbReference>
<dbReference type="PANTHER" id="PTHR33154:SF18">
    <property type="entry name" value="ARSENICAL RESISTANCE OPERON REPRESSOR"/>
    <property type="match status" value="1"/>
</dbReference>
<dbReference type="SUPFAM" id="SSF46785">
    <property type="entry name" value="Winged helix' DNA-binding domain"/>
    <property type="match status" value="1"/>
</dbReference>
<proteinExistence type="predicted"/>
<gene>
    <name evidence="5" type="ORF">F0U60_40385</name>
</gene>
<dbReference type="PRINTS" id="PR00778">
    <property type="entry name" value="HTHARSR"/>
</dbReference>
<evidence type="ECO:0000313" key="5">
    <source>
        <dbReference type="EMBL" id="WNG49686.1"/>
    </source>
</evidence>
<reference evidence="5 6" key="1">
    <citation type="submission" date="2019-08" db="EMBL/GenBank/DDBJ databases">
        <title>Archangium and Cystobacter genomes.</title>
        <authorList>
            <person name="Chen I.-C.K."/>
            <person name="Wielgoss S."/>
        </authorList>
    </citation>
    <scope>NUCLEOTIDE SEQUENCE [LARGE SCALE GENOMIC DNA]</scope>
    <source>
        <strain evidence="5 6">Cbm 6</strain>
    </source>
</reference>
<keyword evidence="2" id="KW-0238">DNA-binding</keyword>
<keyword evidence="1" id="KW-0805">Transcription regulation</keyword>
<dbReference type="InterPro" id="IPR001845">
    <property type="entry name" value="HTH_ArsR_DNA-bd_dom"/>
</dbReference>
<dbReference type="InterPro" id="IPR036390">
    <property type="entry name" value="WH_DNA-bd_sf"/>
</dbReference>
<dbReference type="NCBIfam" id="NF033788">
    <property type="entry name" value="HTH_metalloreg"/>
    <property type="match status" value="1"/>
</dbReference>
<dbReference type="InterPro" id="IPR036388">
    <property type="entry name" value="WH-like_DNA-bd_sf"/>
</dbReference>
<keyword evidence="6" id="KW-1185">Reference proteome</keyword>
<dbReference type="EMBL" id="CP043494">
    <property type="protein sequence ID" value="WNG49686.1"/>
    <property type="molecule type" value="Genomic_DNA"/>
</dbReference>
<organism evidence="5 6">
    <name type="scientific">Archangium minus</name>
    <dbReference type="NCBI Taxonomy" id="83450"/>
    <lineage>
        <taxon>Bacteria</taxon>
        <taxon>Pseudomonadati</taxon>
        <taxon>Myxococcota</taxon>
        <taxon>Myxococcia</taxon>
        <taxon>Myxococcales</taxon>
        <taxon>Cystobacterineae</taxon>
        <taxon>Archangiaceae</taxon>
        <taxon>Archangium</taxon>
    </lineage>
</organism>
<feature type="domain" description="HTH arsR-type" evidence="4">
    <location>
        <begin position="4"/>
        <end position="97"/>
    </location>
</feature>